<gene>
    <name evidence="1" type="ORF">MNBD_ACTINO02-1920</name>
</gene>
<dbReference type="AlphaFoldDB" id="A0A3B0T060"/>
<accession>A0A3B0T060</accession>
<protein>
    <recommendedName>
        <fullName evidence="2">Lipoprotein</fullName>
    </recommendedName>
</protein>
<reference evidence="1" key="1">
    <citation type="submission" date="2018-06" db="EMBL/GenBank/DDBJ databases">
        <authorList>
            <person name="Zhirakovskaya E."/>
        </authorList>
    </citation>
    <scope>NUCLEOTIDE SEQUENCE</scope>
</reference>
<organism evidence="1">
    <name type="scientific">hydrothermal vent metagenome</name>
    <dbReference type="NCBI Taxonomy" id="652676"/>
    <lineage>
        <taxon>unclassified sequences</taxon>
        <taxon>metagenomes</taxon>
        <taxon>ecological metagenomes</taxon>
    </lineage>
</organism>
<dbReference type="PROSITE" id="PS51257">
    <property type="entry name" value="PROKAR_LIPOPROTEIN"/>
    <property type="match status" value="1"/>
</dbReference>
<evidence type="ECO:0008006" key="2">
    <source>
        <dbReference type="Google" id="ProtNLM"/>
    </source>
</evidence>
<proteinExistence type="predicted"/>
<name>A0A3B0T060_9ZZZZ</name>
<dbReference type="EMBL" id="UOEK01000366">
    <property type="protein sequence ID" value="VAW06727.1"/>
    <property type="molecule type" value="Genomic_DNA"/>
</dbReference>
<sequence length="225" mass="23532">MLKRVLIVAAFSLVVAACGEMGVLDGAGDLSDEFIYGGLSTTTTTTTPIVVANGEVILASSEKATWVNDSLPDQASGAIQAVIAQTWRRGDGERFVQASRAEIVIALPGISFPVAVPEGVQWVTSQLVFDVASGTLDADVSAAFGLWADQPYSSDEGRRGVLRVGSAAGTTLVEGEIRPESRTEGFVMSWVTGDYRYELFCPTPITEAACTAVAESAAPLAAQLP</sequence>
<evidence type="ECO:0000313" key="1">
    <source>
        <dbReference type="EMBL" id="VAW06727.1"/>
    </source>
</evidence>